<dbReference type="SMART" id="SM00280">
    <property type="entry name" value="KAZAL"/>
    <property type="match status" value="1"/>
</dbReference>
<dbReference type="SUPFAM" id="SSF100895">
    <property type="entry name" value="Kazal-type serine protease inhibitors"/>
    <property type="match status" value="1"/>
</dbReference>
<dbReference type="InterPro" id="IPR036058">
    <property type="entry name" value="Kazal_dom_sf"/>
</dbReference>
<dbReference type="AlphaFoldDB" id="A0A8B9PR25"/>
<evidence type="ECO:0000259" key="4">
    <source>
        <dbReference type="PROSITE" id="PS51465"/>
    </source>
</evidence>
<dbReference type="Pfam" id="PF00050">
    <property type="entry name" value="Kazal_1"/>
    <property type="match status" value="1"/>
</dbReference>
<keyword evidence="3" id="KW-1015">Disulfide bond</keyword>
<dbReference type="Proteomes" id="UP000694424">
    <property type="component" value="Unplaced"/>
</dbReference>
<dbReference type="InterPro" id="IPR050159">
    <property type="entry name" value="Kazal-type_SerProtInhib"/>
</dbReference>
<evidence type="ECO:0000256" key="3">
    <source>
        <dbReference type="ARBA" id="ARBA00023157"/>
    </source>
</evidence>
<reference evidence="5" key="2">
    <citation type="submission" date="2025-09" db="UniProtKB">
        <authorList>
            <consortium name="Ensembl"/>
        </authorList>
    </citation>
    <scope>IDENTIFICATION</scope>
</reference>
<name>A0A8B9PR25_APTOW</name>
<dbReference type="Gene3D" id="3.30.60.30">
    <property type="match status" value="1"/>
</dbReference>
<evidence type="ECO:0000256" key="1">
    <source>
        <dbReference type="ARBA" id="ARBA00004613"/>
    </source>
</evidence>
<accession>A0A8B9PR25</accession>
<dbReference type="InterPro" id="IPR002350">
    <property type="entry name" value="Kazal_dom"/>
</dbReference>
<protein>
    <recommendedName>
        <fullName evidence="4">Kazal-like domain-containing protein</fullName>
    </recommendedName>
</protein>
<organism evidence="5 6">
    <name type="scientific">Apteryx owenii</name>
    <name type="common">Little spotted kiwi</name>
    <dbReference type="NCBI Taxonomy" id="8824"/>
    <lineage>
        <taxon>Eukaryota</taxon>
        <taxon>Metazoa</taxon>
        <taxon>Chordata</taxon>
        <taxon>Craniata</taxon>
        <taxon>Vertebrata</taxon>
        <taxon>Euteleostomi</taxon>
        <taxon>Archelosauria</taxon>
        <taxon>Archosauria</taxon>
        <taxon>Dinosauria</taxon>
        <taxon>Saurischia</taxon>
        <taxon>Theropoda</taxon>
        <taxon>Coelurosauria</taxon>
        <taxon>Aves</taxon>
        <taxon>Palaeognathae</taxon>
        <taxon>Apterygiformes</taxon>
        <taxon>Apterygidae</taxon>
        <taxon>Apteryx</taxon>
    </lineage>
</organism>
<evidence type="ECO:0000313" key="6">
    <source>
        <dbReference type="Proteomes" id="UP000694424"/>
    </source>
</evidence>
<reference evidence="5" key="1">
    <citation type="submission" date="2025-08" db="UniProtKB">
        <authorList>
            <consortium name="Ensembl"/>
        </authorList>
    </citation>
    <scope>IDENTIFICATION</scope>
</reference>
<proteinExistence type="predicted"/>
<evidence type="ECO:0000313" key="5">
    <source>
        <dbReference type="Ensembl" id="ENSAOWP00000015383.1"/>
    </source>
</evidence>
<keyword evidence="6" id="KW-1185">Reference proteome</keyword>
<comment type="subcellular location">
    <subcellularLocation>
        <location evidence="1">Secreted</location>
    </subcellularLocation>
</comment>
<keyword evidence="2" id="KW-0964">Secreted</keyword>
<dbReference type="PANTHER" id="PTHR47499:SF2">
    <property type="entry name" value="SERINE PROTEASE INHIBITOR KAZAL-TYPE 9"/>
    <property type="match status" value="1"/>
</dbReference>
<feature type="domain" description="Kazal-like" evidence="4">
    <location>
        <begin position="1"/>
        <end position="60"/>
    </location>
</feature>
<dbReference type="CDD" id="cd00104">
    <property type="entry name" value="KAZAL_FS"/>
    <property type="match status" value="1"/>
</dbReference>
<dbReference type="Ensembl" id="ENSAOWT00000017472.1">
    <property type="protein sequence ID" value="ENSAOWP00000015383.1"/>
    <property type="gene ID" value="ENSAOWG00000010482.1"/>
</dbReference>
<evidence type="ECO:0000256" key="2">
    <source>
        <dbReference type="ARBA" id="ARBA00022525"/>
    </source>
</evidence>
<dbReference type="GO" id="GO:0005576">
    <property type="term" value="C:extracellular region"/>
    <property type="evidence" value="ECO:0007669"/>
    <property type="project" value="UniProtKB-SubCell"/>
</dbReference>
<sequence length="60" mass="6989">MTGSVDCSDYLRAKDICTFEYEPVCGSDGKTYRNKCHSLRSRKTTTMLEEQKYTHRSSSW</sequence>
<dbReference type="PANTHER" id="PTHR47499">
    <property type="entry name" value="SERINE PROTEASE INHIBITOR KAZAL-TYPE 7 SPINK7"/>
    <property type="match status" value="1"/>
</dbReference>
<dbReference type="PROSITE" id="PS51465">
    <property type="entry name" value="KAZAL_2"/>
    <property type="match status" value="1"/>
</dbReference>